<evidence type="ECO:0000256" key="4">
    <source>
        <dbReference type="PROSITE-ProRule" id="PRU00433"/>
    </source>
</evidence>
<dbReference type="InterPro" id="IPR009056">
    <property type="entry name" value="Cyt_c-like_dom"/>
</dbReference>
<dbReference type="PROSITE" id="PS51007">
    <property type="entry name" value="CYTC"/>
    <property type="match status" value="1"/>
</dbReference>
<dbReference type="Gene3D" id="1.10.760.10">
    <property type="entry name" value="Cytochrome c-like domain"/>
    <property type="match status" value="1"/>
</dbReference>
<dbReference type="Pfam" id="PF02239">
    <property type="entry name" value="Cytochrom_D1"/>
    <property type="match status" value="1"/>
</dbReference>
<feature type="domain" description="Cytochrome c" evidence="6">
    <location>
        <begin position="48"/>
        <end position="141"/>
    </location>
</feature>
<accession>A0A286U3V9</accession>
<dbReference type="InterPro" id="IPR051200">
    <property type="entry name" value="Host-pathogen_enzymatic-act"/>
</dbReference>
<keyword evidence="1 4" id="KW-0349">Heme</keyword>
<keyword evidence="2 4" id="KW-0479">Metal-binding</keyword>
<proteinExistence type="predicted"/>
<dbReference type="SUPFAM" id="SSF51004">
    <property type="entry name" value="C-terminal (heme d1) domain of cytochrome cd1-nitrite reductase"/>
    <property type="match status" value="1"/>
</dbReference>
<dbReference type="RefSeq" id="WP_203415591.1">
    <property type="nucleotide sequence ID" value="NZ_BAOS01000043.1"/>
</dbReference>
<evidence type="ECO:0000256" key="3">
    <source>
        <dbReference type="ARBA" id="ARBA00023004"/>
    </source>
</evidence>
<protein>
    <submittedName>
        <fullName evidence="7">Cytochrome cd1-type nitrite reductase</fullName>
    </submittedName>
</protein>
<dbReference type="Gene3D" id="2.140.10.20">
    <property type="entry name" value="C-terminal (heme d1) domain of cytochrome cd1-nitrite reductase"/>
    <property type="match status" value="1"/>
</dbReference>
<dbReference type="GO" id="GO:0009055">
    <property type="term" value="F:electron transfer activity"/>
    <property type="evidence" value="ECO:0007669"/>
    <property type="project" value="InterPro"/>
</dbReference>
<feature type="signal peptide" evidence="5">
    <location>
        <begin position="1"/>
        <end position="23"/>
    </location>
</feature>
<dbReference type="InterPro" id="IPR036909">
    <property type="entry name" value="Cyt_c-like_dom_sf"/>
</dbReference>
<keyword evidence="3 4" id="KW-0408">Iron</keyword>
<dbReference type="GO" id="GO:0020037">
    <property type="term" value="F:heme binding"/>
    <property type="evidence" value="ECO:0007669"/>
    <property type="project" value="InterPro"/>
</dbReference>
<organism evidence="7 8">
    <name type="scientific">Candidatus Scalindua japonica</name>
    <dbReference type="NCBI Taxonomy" id="1284222"/>
    <lineage>
        <taxon>Bacteria</taxon>
        <taxon>Pseudomonadati</taxon>
        <taxon>Planctomycetota</taxon>
        <taxon>Candidatus Brocadiia</taxon>
        <taxon>Candidatus Brocadiales</taxon>
        <taxon>Candidatus Scalinduaceae</taxon>
        <taxon>Candidatus Scalindua</taxon>
    </lineage>
</organism>
<evidence type="ECO:0000256" key="2">
    <source>
        <dbReference type="ARBA" id="ARBA00022723"/>
    </source>
</evidence>
<gene>
    <name evidence="7" type="primary">nirS</name>
    <name evidence="7" type="ORF">SCALIN_C43_0069</name>
</gene>
<keyword evidence="5" id="KW-0732">Signal</keyword>
<feature type="chain" id="PRO_5012018628" evidence="5">
    <location>
        <begin position="24"/>
        <end position="569"/>
    </location>
</feature>
<reference evidence="8" key="1">
    <citation type="journal article" date="2017" name="Environ. Microbiol. Rep.">
        <title>Genetic Diversity of Marine Anaerobic Ammonium-Oxidizing Bacteria as Revealed by Genomic and Proteomic Analyses of 'Candidatus Scalindua japonica'.</title>
        <authorList>
            <person name="Oshiki M."/>
            <person name="Mizuto K."/>
            <person name="Kimura Z."/>
            <person name="Kindaichi T."/>
            <person name="Satoh H."/>
            <person name="Okabe S."/>
        </authorList>
    </citation>
    <scope>NUCLEOTIDE SEQUENCE [LARGE SCALE GENOMIC DNA]</scope>
    <source>
        <strain evidence="8">husup-a2</strain>
    </source>
</reference>
<dbReference type="AlphaFoldDB" id="A0A286U3V9"/>
<keyword evidence="8" id="KW-1185">Reference proteome</keyword>
<dbReference type="PANTHER" id="PTHR47197:SF3">
    <property type="entry name" value="DIHYDRO-HEME D1 DEHYDROGENASE"/>
    <property type="match status" value="1"/>
</dbReference>
<evidence type="ECO:0000313" key="7">
    <source>
        <dbReference type="EMBL" id="GAX62813.1"/>
    </source>
</evidence>
<evidence type="ECO:0000259" key="6">
    <source>
        <dbReference type="PROSITE" id="PS51007"/>
    </source>
</evidence>
<dbReference type="CDD" id="cd20779">
    <property type="entry name" value="8prop_hemeD1_NirS"/>
    <property type="match status" value="1"/>
</dbReference>
<dbReference type="Pfam" id="PF13442">
    <property type="entry name" value="Cytochrome_CBB3"/>
    <property type="match status" value="1"/>
</dbReference>
<evidence type="ECO:0000313" key="8">
    <source>
        <dbReference type="Proteomes" id="UP000218542"/>
    </source>
</evidence>
<dbReference type="InterPro" id="IPR011048">
    <property type="entry name" value="Haem_d1_sf"/>
</dbReference>
<comment type="caution">
    <text evidence="7">The sequence shown here is derived from an EMBL/GenBank/DDBJ whole genome shotgun (WGS) entry which is preliminary data.</text>
</comment>
<evidence type="ECO:0000256" key="5">
    <source>
        <dbReference type="SAM" id="SignalP"/>
    </source>
</evidence>
<dbReference type="InterPro" id="IPR003143">
    <property type="entry name" value="Cyt_cd1_C_sf"/>
</dbReference>
<dbReference type="PANTHER" id="PTHR47197">
    <property type="entry name" value="PROTEIN NIRF"/>
    <property type="match status" value="1"/>
</dbReference>
<evidence type="ECO:0000256" key="1">
    <source>
        <dbReference type="ARBA" id="ARBA00022617"/>
    </source>
</evidence>
<dbReference type="GO" id="GO:0046872">
    <property type="term" value="F:metal ion binding"/>
    <property type="evidence" value="ECO:0007669"/>
    <property type="project" value="UniProtKB-KW"/>
</dbReference>
<name>A0A286U3V9_9BACT</name>
<dbReference type="SUPFAM" id="SSF46626">
    <property type="entry name" value="Cytochrome c"/>
    <property type="match status" value="1"/>
</dbReference>
<dbReference type="EMBL" id="BAOS01000043">
    <property type="protein sequence ID" value="GAX62813.1"/>
    <property type="molecule type" value="Genomic_DNA"/>
</dbReference>
<dbReference type="Proteomes" id="UP000218542">
    <property type="component" value="Unassembled WGS sequence"/>
</dbReference>
<sequence>MRELLIALMLVVAFMAGGTQVEANEEAAKPNPVVKELKKVVEKVTKAATEVASETEFVLTPEEFEKCRVIYFDRCAGCHGVLRKGATGPDLTPNQMKRKGNKKLRDFIWFGTGGGMPGWGKMGTITREETDLLVKYIQNEPPVPPQWDMKKVKGSWKVIIPPEERPTKPEHDRDVDNMFAVILRDAGQIAIIDGDTKEVVSTIDSGYAVHIVRMSMSGRYVYSIGRDGKATMIDLWMKKPDTVAEIRCSLDARSIDVSKFKGYEDKLAVVGGYWPPQFVILDGATLEPIKIVSTLGFTYDTEEFHPEPRVASIVASHFAPEWVLNIKETGQVWLVDYSSPSNPGIKMIEAERFLHDGGWDSTKRYFLVAANARNKIAVIDAKEKKLAALVETGGIKPHPGRGANWVDPEFGPVWASGHIGDSVVSVIGTDPENHPDSAWKVVRTIKSLSSGNLFIKTHPNSKWVWLDTPLSKKSKYRTTVAVYDKANMAAGVFKEIKLADYGKAVHMEYNKAGDEVWISIWGNLGDAEKGKAGEIVVMDDKTLEVKTRIPNLLTPTGKFNVYNTVHDLY</sequence>